<feature type="region of interest" description="Disordered" evidence="3">
    <location>
        <begin position="1114"/>
        <end position="1228"/>
    </location>
</feature>
<dbReference type="SMART" id="SM00147">
    <property type="entry name" value="RasGEF"/>
    <property type="match status" value="1"/>
</dbReference>
<feature type="region of interest" description="Disordered" evidence="3">
    <location>
        <begin position="1"/>
        <end position="82"/>
    </location>
</feature>
<evidence type="ECO:0000313" key="8">
    <source>
        <dbReference type="Proteomes" id="UP001235939"/>
    </source>
</evidence>
<dbReference type="SUPFAM" id="SSF50729">
    <property type="entry name" value="PH domain-like"/>
    <property type="match status" value="1"/>
</dbReference>
<dbReference type="SUPFAM" id="SSF48366">
    <property type="entry name" value="Ras GEF"/>
    <property type="match status" value="1"/>
</dbReference>
<feature type="domain" description="PH" evidence="4">
    <location>
        <begin position="322"/>
        <end position="427"/>
    </location>
</feature>
<dbReference type="Pfam" id="PF00617">
    <property type="entry name" value="RasGEF"/>
    <property type="match status" value="1"/>
</dbReference>
<dbReference type="Proteomes" id="UP001235939">
    <property type="component" value="Chromosome 22"/>
</dbReference>
<keyword evidence="1 2" id="KW-0344">Guanine-nucleotide releasing factor</keyword>
<dbReference type="InterPro" id="IPR036964">
    <property type="entry name" value="RASGEF_cat_dom_sf"/>
</dbReference>
<dbReference type="PROSITE" id="PS50003">
    <property type="entry name" value="PH_DOMAIN"/>
    <property type="match status" value="1"/>
</dbReference>
<dbReference type="CDD" id="cd06224">
    <property type="entry name" value="REM"/>
    <property type="match status" value="1"/>
</dbReference>
<proteinExistence type="predicted"/>
<dbReference type="InterPro" id="IPR008937">
    <property type="entry name" value="Ras-like_GEF"/>
</dbReference>
<feature type="compositionally biased region" description="Pro residues" evidence="3">
    <location>
        <begin position="1168"/>
        <end position="1177"/>
    </location>
</feature>
<evidence type="ECO:0000313" key="7">
    <source>
        <dbReference type="EMBL" id="UYV82945.1"/>
    </source>
</evidence>
<dbReference type="PROSITE" id="PS50009">
    <property type="entry name" value="RASGEF_CAT"/>
    <property type="match status" value="1"/>
</dbReference>
<dbReference type="CDD" id="cd01261">
    <property type="entry name" value="PH_SOS"/>
    <property type="match status" value="1"/>
</dbReference>
<evidence type="ECO:0000256" key="3">
    <source>
        <dbReference type="SAM" id="MobiDB-lite"/>
    </source>
</evidence>
<dbReference type="PANTHER" id="PTHR23113:SF363">
    <property type="entry name" value="PROTEIN SON OF SEVENLESS"/>
    <property type="match status" value="1"/>
</dbReference>
<dbReference type="CDD" id="cd00155">
    <property type="entry name" value="RasGEF"/>
    <property type="match status" value="1"/>
</dbReference>
<dbReference type="Gene3D" id="2.30.29.30">
    <property type="entry name" value="Pleckstrin-homology domain (PH domain)/Phosphotyrosine-binding domain (PTB)"/>
    <property type="match status" value="1"/>
</dbReference>
<feature type="domain" description="N-terminal Ras-GEF" evidence="6">
    <location>
        <begin position="543"/>
        <end position="824"/>
    </location>
</feature>
<dbReference type="PANTHER" id="PTHR23113">
    <property type="entry name" value="GUANINE NUCLEOTIDE EXCHANGE FACTOR"/>
    <property type="match status" value="1"/>
</dbReference>
<dbReference type="SMART" id="SM00233">
    <property type="entry name" value="PH"/>
    <property type="match status" value="1"/>
</dbReference>
<dbReference type="InterPro" id="IPR055251">
    <property type="entry name" value="SOS1_NGEF_PH"/>
</dbReference>
<evidence type="ECO:0000259" key="5">
    <source>
        <dbReference type="PROSITE" id="PS50009"/>
    </source>
</evidence>
<dbReference type="Pfam" id="PF00618">
    <property type="entry name" value="RasGEF_N"/>
    <property type="match status" value="2"/>
</dbReference>
<feature type="compositionally biased region" description="Basic and acidic residues" evidence="3">
    <location>
        <begin position="14"/>
        <end position="29"/>
    </location>
</feature>
<name>A0ABY6LNZ6_9ARAC</name>
<dbReference type="Gene3D" id="1.10.840.10">
    <property type="entry name" value="Ras guanine-nucleotide exchange factors catalytic domain"/>
    <property type="match status" value="1"/>
</dbReference>
<dbReference type="InterPro" id="IPR001895">
    <property type="entry name" value="RASGEF_cat_dom"/>
</dbReference>
<feature type="compositionally biased region" description="Basic and acidic residues" evidence="3">
    <location>
        <begin position="55"/>
        <end position="67"/>
    </location>
</feature>
<accession>A0ABY6LNZ6</accession>
<dbReference type="Pfam" id="PF22697">
    <property type="entry name" value="SOS1_NGEF_PH"/>
    <property type="match status" value="1"/>
</dbReference>
<dbReference type="PROSITE" id="PS50212">
    <property type="entry name" value="RASGEF_NTER"/>
    <property type="match status" value="1"/>
</dbReference>
<feature type="domain" description="Ras-GEF" evidence="5">
    <location>
        <begin position="861"/>
        <end position="1112"/>
    </location>
</feature>
<dbReference type="SMART" id="SM00229">
    <property type="entry name" value="RasGEFN"/>
    <property type="match status" value="2"/>
</dbReference>
<protein>
    <submittedName>
        <fullName evidence="7">SOS1</fullName>
    </submittedName>
</protein>
<keyword evidence="8" id="KW-1185">Reference proteome</keyword>
<dbReference type="InterPro" id="IPR011993">
    <property type="entry name" value="PH-like_dom_sf"/>
</dbReference>
<dbReference type="Gene3D" id="1.20.870.10">
    <property type="entry name" value="Son of sevenless (SoS) protein Chain: S domain 1"/>
    <property type="match status" value="2"/>
</dbReference>
<feature type="compositionally biased region" description="Polar residues" evidence="3">
    <location>
        <begin position="1148"/>
        <end position="1157"/>
    </location>
</feature>
<evidence type="ECO:0000256" key="2">
    <source>
        <dbReference type="PROSITE-ProRule" id="PRU00168"/>
    </source>
</evidence>
<gene>
    <name evidence="7" type="ORF">LAZ67_22001462</name>
</gene>
<dbReference type="InterPro" id="IPR023578">
    <property type="entry name" value="Ras_GEF_dom_sf"/>
</dbReference>
<dbReference type="EMBL" id="CP092884">
    <property type="protein sequence ID" value="UYV82945.1"/>
    <property type="molecule type" value="Genomic_DNA"/>
</dbReference>
<evidence type="ECO:0000259" key="4">
    <source>
        <dbReference type="PROSITE" id="PS50003"/>
    </source>
</evidence>
<reference evidence="7 8" key="1">
    <citation type="submission" date="2022-03" db="EMBL/GenBank/DDBJ databases">
        <title>A chromosomal length assembly of Cordylochernes scorpioides.</title>
        <authorList>
            <person name="Zeh D."/>
            <person name="Zeh J."/>
        </authorList>
    </citation>
    <scope>NUCLEOTIDE SEQUENCE [LARGE SCALE GENOMIC DNA]</scope>
    <source>
        <strain evidence="7">IN4F17</strain>
        <tissue evidence="7">Whole Body</tissue>
    </source>
</reference>
<sequence>MTQRRGKKTVQIGSEKERRWRNKPDHSNETSKQSLPKIFTEETPPQRTSAYPLTDRQRREQADRANDSPDIPASHGNRAAMWPKPCDKFHTFDLTSSRQCSRQQATINFTEATSVYKLYMERLQRQQEYKPRPSFLTELSHNCFQFADDTIVRVWKSRQTAGHGFFLAVKYVLPKLILAPIYHCSYYFDCLKYLASKLVHTSCQPMAADIADLPSVVAAVEEADFVRQGAREFRAGRRIAPTPQEFPRKENGELLSQKEVRVSEGETLRMWARYVTTQLCRREVFLRMHRRISRQAASQKMAELQKLIDGWEGKDAWQYGNEFIMDGHLGKVGSGNRRHSERIAYLFDGLLLLCKPNKRSSVVGPSAEYRLKEKFFLRKIDIIDREDTEEIKNSFEIAPRNQPHIHLFAKSSEEKNRWMANLIMLSTKRYAKTFFFNNLLSKSFFKNHLLLVGSTSKIYGYINSSSFICFQTIIDSLSTSSGEWISSVVPYSLVMLERTLDSILLAAEKKHPLRLPSPDKYRFAVEDGECNILFEETGAKWAAVPLIKGATLVKLVERLTYHLYADPMFVRTFLTTYRSFCQPQELLDLLIERYPFTPGWLFEAVPNMEADAFAADSNMSTDTAPPYPWSGTLAEVYQLGQLKSGFLKRSTPLLTMLLLVRDCLFVRVTLLVSQLAFISEGHSPIRHLGTRPIAVSSAKAMVIMGVSGCTSANKQPSCSWTSLTLPTFEIPEPSSPDLDSIDGPDLENLKNIHREDLKRFRKEYSQPVQFRVLNVLRHWVDHHYYDFERDDSLLTRLKDFLKTIRSKNMRKWLDSIYKVIERKRECPEDSREIVFSYERNPPPIEQFLNVPPVQYDLLTLHPIEIARQLTLLEFDLYRAVKPSELVGSVWTKKDKHKTSPNLLRMIHHSSNFSFWLMKSIVETENVEERVAVVSRILEVMMVLQELNNFTGVVEIVGAMNSACVHRLEYTFAAIRGNVKKALEEAQELNSDHFKKYQEKLRSINPPCVPFFDHQQKNVAAGMYLTNILHIEEGNPDFLPPQSGGGEGLINFSKRRKVAEITGEIQQYQNQPYCLSLHADIRHFLENLDPLEGRTEKAFNDYLYEKSLEIEPRHIKAPPKFPRKWPELSLKSPGIKPRQQRHQERDLRTFSTSSQCINSHEEGGDHTPPTTPSTPLTPPHDHSVFAPVLISPPVPPPRPPRRKVDSTPDSPPPLPPRGGGTLPRRNSDLEFCLEPPPPTVARRLSCLPAAVIPPEATPQLPPRTYRCLVNNHS</sequence>
<dbReference type="InterPro" id="IPR000651">
    <property type="entry name" value="Ras-like_Gua-exchang_fac_N"/>
</dbReference>
<dbReference type="InterPro" id="IPR001849">
    <property type="entry name" value="PH_domain"/>
</dbReference>
<evidence type="ECO:0000256" key="1">
    <source>
        <dbReference type="ARBA" id="ARBA00022658"/>
    </source>
</evidence>
<organism evidence="7 8">
    <name type="scientific">Cordylochernes scorpioides</name>
    <dbReference type="NCBI Taxonomy" id="51811"/>
    <lineage>
        <taxon>Eukaryota</taxon>
        <taxon>Metazoa</taxon>
        <taxon>Ecdysozoa</taxon>
        <taxon>Arthropoda</taxon>
        <taxon>Chelicerata</taxon>
        <taxon>Arachnida</taxon>
        <taxon>Pseudoscorpiones</taxon>
        <taxon>Cheliferoidea</taxon>
        <taxon>Chernetidae</taxon>
        <taxon>Cordylochernes</taxon>
    </lineage>
</organism>
<evidence type="ECO:0000259" key="6">
    <source>
        <dbReference type="PROSITE" id="PS50212"/>
    </source>
</evidence>